<keyword evidence="3" id="KW-0732">Signal</keyword>
<sequence length="171" mass="18577">MNRLISFLTILALLSSSSSSSSSVLAVEEKPIEVPCPTVTLQLSPCLDYIKSKADAPPPACCSGVKDISSKVKSPTDRSNICSCLQKTLGNVGPYDKNRIPLLPQTCGVPIKLPPIDSKTDCSKAFSKMKAKFKYFFLDGGLTMNMAFNFSGGKGRFKLKKKNSPKKLEFM</sequence>
<keyword evidence="6" id="KW-1185">Reference proteome</keyword>
<protein>
    <recommendedName>
        <fullName evidence="2">Non-specific lipid-transfer protein</fullName>
    </recommendedName>
</protein>
<name>A0AAD9U8V6_9ROSI</name>
<evidence type="ECO:0000256" key="2">
    <source>
        <dbReference type="RuleBase" id="RU000628"/>
    </source>
</evidence>
<dbReference type="Pfam" id="PF00234">
    <property type="entry name" value="Tryp_alpha_amyl"/>
    <property type="match status" value="1"/>
</dbReference>
<dbReference type="GO" id="GO:0006869">
    <property type="term" value="P:lipid transport"/>
    <property type="evidence" value="ECO:0007669"/>
    <property type="project" value="InterPro"/>
</dbReference>
<gene>
    <name evidence="5" type="ORF">Ddye_017570</name>
</gene>
<feature type="domain" description="Bifunctional inhibitor/plant lipid transfer protein/seed storage helical" evidence="4">
    <location>
        <begin position="36"/>
        <end position="122"/>
    </location>
</feature>
<keyword evidence="2" id="KW-0813">Transport</keyword>
<comment type="function">
    <text evidence="2">Plant non-specific lipid-transfer proteins transfer phospholipids as well as galactolipids across membranes. May play a role in wax or cutin deposition in the cell walls of expanding epidermal cells and certain secretory tissues.</text>
</comment>
<evidence type="ECO:0000313" key="5">
    <source>
        <dbReference type="EMBL" id="KAK2650081.1"/>
    </source>
</evidence>
<dbReference type="Proteomes" id="UP001280121">
    <property type="component" value="Unassembled WGS sequence"/>
</dbReference>
<dbReference type="PANTHER" id="PTHR33076">
    <property type="entry name" value="NON-SPECIFIC LIPID-TRANSFER PROTEIN 2-RELATED"/>
    <property type="match status" value="1"/>
</dbReference>
<accession>A0AAD9U8V6</accession>
<dbReference type="GO" id="GO:0008289">
    <property type="term" value="F:lipid binding"/>
    <property type="evidence" value="ECO:0007669"/>
    <property type="project" value="UniProtKB-KW"/>
</dbReference>
<feature type="chain" id="PRO_5042048685" description="Non-specific lipid-transfer protein" evidence="3">
    <location>
        <begin position="21"/>
        <end position="171"/>
    </location>
</feature>
<feature type="signal peptide" evidence="3">
    <location>
        <begin position="1"/>
        <end position="20"/>
    </location>
</feature>
<dbReference type="InterPro" id="IPR016140">
    <property type="entry name" value="Bifunc_inhib/LTP/seed_store"/>
</dbReference>
<organism evidence="5 6">
    <name type="scientific">Dipteronia dyeriana</name>
    <dbReference type="NCBI Taxonomy" id="168575"/>
    <lineage>
        <taxon>Eukaryota</taxon>
        <taxon>Viridiplantae</taxon>
        <taxon>Streptophyta</taxon>
        <taxon>Embryophyta</taxon>
        <taxon>Tracheophyta</taxon>
        <taxon>Spermatophyta</taxon>
        <taxon>Magnoliopsida</taxon>
        <taxon>eudicotyledons</taxon>
        <taxon>Gunneridae</taxon>
        <taxon>Pentapetalae</taxon>
        <taxon>rosids</taxon>
        <taxon>malvids</taxon>
        <taxon>Sapindales</taxon>
        <taxon>Sapindaceae</taxon>
        <taxon>Hippocastanoideae</taxon>
        <taxon>Acereae</taxon>
        <taxon>Dipteronia</taxon>
    </lineage>
</organism>
<dbReference type="SMART" id="SM00499">
    <property type="entry name" value="AAI"/>
    <property type="match status" value="1"/>
</dbReference>
<dbReference type="SUPFAM" id="SSF47699">
    <property type="entry name" value="Bifunctional inhibitor/lipid-transfer protein/seed storage 2S albumin"/>
    <property type="match status" value="1"/>
</dbReference>
<dbReference type="EMBL" id="JANJYI010000005">
    <property type="protein sequence ID" value="KAK2650081.1"/>
    <property type="molecule type" value="Genomic_DNA"/>
</dbReference>
<reference evidence="5" key="1">
    <citation type="journal article" date="2023" name="Plant J.">
        <title>Genome sequences and population genomics provide insights into the demographic history, inbreeding, and mutation load of two 'living fossil' tree species of Dipteronia.</title>
        <authorList>
            <person name="Feng Y."/>
            <person name="Comes H.P."/>
            <person name="Chen J."/>
            <person name="Zhu S."/>
            <person name="Lu R."/>
            <person name="Zhang X."/>
            <person name="Li P."/>
            <person name="Qiu J."/>
            <person name="Olsen K.M."/>
            <person name="Qiu Y."/>
        </authorList>
    </citation>
    <scope>NUCLEOTIDE SEQUENCE</scope>
    <source>
        <strain evidence="5">KIB01</strain>
    </source>
</reference>
<evidence type="ECO:0000259" key="4">
    <source>
        <dbReference type="SMART" id="SM00499"/>
    </source>
</evidence>
<comment type="similarity">
    <text evidence="1 2">Belongs to the plant LTP family.</text>
</comment>
<comment type="caution">
    <text evidence="5">The sequence shown here is derived from an EMBL/GenBank/DDBJ whole genome shotgun (WGS) entry which is preliminary data.</text>
</comment>
<proteinExistence type="inferred from homology"/>
<dbReference type="CDD" id="cd01960">
    <property type="entry name" value="nsLTP1"/>
    <property type="match status" value="1"/>
</dbReference>
<dbReference type="PRINTS" id="PR00382">
    <property type="entry name" value="LIPIDTRNSFER"/>
</dbReference>
<evidence type="ECO:0000256" key="3">
    <source>
        <dbReference type="SAM" id="SignalP"/>
    </source>
</evidence>
<keyword evidence="2" id="KW-0446">Lipid-binding</keyword>
<dbReference type="Gene3D" id="1.10.110.10">
    <property type="entry name" value="Plant lipid-transfer and hydrophobic proteins"/>
    <property type="match status" value="1"/>
</dbReference>
<dbReference type="InterPro" id="IPR000528">
    <property type="entry name" value="Plant_nsLTP"/>
</dbReference>
<evidence type="ECO:0000313" key="6">
    <source>
        <dbReference type="Proteomes" id="UP001280121"/>
    </source>
</evidence>
<evidence type="ECO:0000256" key="1">
    <source>
        <dbReference type="ARBA" id="ARBA00009748"/>
    </source>
</evidence>
<dbReference type="AlphaFoldDB" id="A0AAD9U8V6"/>
<dbReference type="InterPro" id="IPR036312">
    <property type="entry name" value="Bifun_inhib/LTP/seed_sf"/>
</dbReference>